<dbReference type="InterPro" id="IPR027417">
    <property type="entry name" value="P-loop_NTPase"/>
</dbReference>
<protein>
    <submittedName>
        <fullName evidence="1">ABC transporter ATP-binding protein</fullName>
    </submittedName>
</protein>
<dbReference type="EMBL" id="UAQE01000001">
    <property type="protein sequence ID" value="SPT98822.1"/>
    <property type="molecule type" value="Genomic_DNA"/>
</dbReference>
<evidence type="ECO:0000313" key="1">
    <source>
        <dbReference type="EMBL" id="SPT98822.1"/>
    </source>
</evidence>
<dbReference type="GO" id="GO:0005524">
    <property type="term" value="F:ATP binding"/>
    <property type="evidence" value="ECO:0007669"/>
    <property type="project" value="UniProtKB-KW"/>
</dbReference>
<dbReference type="SUPFAM" id="SSF52540">
    <property type="entry name" value="P-loop containing nucleoside triphosphate hydrolases"/>
    <property type="match status" value="1"/>
</dbReference>
<proteinExistence type="predicted"/>
<name>A0A2X0ZAM9_9BACI</name>
<sequence length="50" mass="5582">MGNAILQVTNLHKEYISEITYKALNGIDFQLQQQEFVAVMGPSGSGKQHF</sequence>
<accession>A0A2X0ZAM9</accession>
<keyword evidence="1" id="KW-0547">Nucleotide-binding</keyword>
<dbReference type="Gene3D" id="3.40.50.300">
    <property type="entry name" value="P-loop containing nucleotide triphosphate hydrolases"/>
    <property type="match status" value="1"/>
</dbReference>
<organism evidence="1 2">
    <name type="scientific">Lysinibacillus capsici</name>
    <dbReference type="NCBI Taxonomy" id="2115968"/>
    <lineage>
        <taxon>Bacteria</taxon>
        <taxon>Bacillati</taxon>
        <taxon>Bacillota</taxon>
        <taxon>Bacilli</taxon>
        <taxon>Bacillales</taxon>
        <taxon>Bacillaceae</taxon>
        <taxon>Lysinibacillus</taxon>
    </lineage>
</organism>
<evidence type="ECO:0000313" key="2">
    <source>
        <dbReference type="Proteomes" id="UP000251431"/>
    </source>
</evidence>
<dbReference type="Proteomes" id="UP000251431">
    <property type="component" value="Unassembled WGS sequence"/>
</dbReference>
<keyword evidence="1" id="KW-0067">ATP-binding</keyword>
<gene>
    <name evidence="1" type="ORF">NCTC7582_01981</name>
</gene>
<reference evidence="1 2" key="1">
    <citation type="submission" date="2018-06" db="EMBL/GenBank/DDBJ databases">
        <authorList>
            <consortium name="Pathogen Informatics"/>
            <person name="Doyle S."/>
        </authorList>
    </citation>
    <scope>NUCLEOTIDE SEQUENCE [LARGE SCALE GENOMIC DNA]</scope>
    <source>
        <strain evidence="1 2">NCTC7582</strain>
    </source>
</reference>
<dbReference type="AlphaFoldDB" id="A0A2X0ZAM9"/>